<dbReference type="AlphaFoldDB" id="A0A8X6L2Z2"/>
<comment type="caution">
    <text evidence="1">The sequence shown here is derived from an EMBL/GenBank/DDBJ whole genome shotgun (WGS) entry which is preliminary data.</text>
</comment>
<evidence type="ECO:0000313" key="1">
    <source>
        <dbReference type="EMBL" id="GFQ91863.1"/>
    </source>
</evidence>
<dbReference type="InterPro" id="IPR011042">
    <property type="entry name" value="6-blade_b-propeller_TolB-like"/>
</dbReference>
<dbReference type="Proteomes" id="UP000887116">
    <property type="component" value="Unassembled WGS sequence"/>
</dbReference>
<evidence type="ECO:0000313" key="2">
    <source>
        <dbReference type="Proteomes" id="UP000887116"/>
    </source>
</evidence>
<dbReference type="Gene3D" id="2.120.10.30">
    <property type="entry name" value="TolB, C-terminal domain"/>
    <property type="match status" value="1"/>
</dbReference>
<organism evidence="1 2">
    <name type="scientific">Trichonephila clavata</name>
    <name type="common">Joro spider</name>
    <name type="synonym">Nephila clavata</name>
    <dbReference type="NCBI Taxonomy" id="2740835"/>
    <lineage>
        <taxon>Eukaryota</taxon>
        <taxon>Metazoa</taxon>
        <taxon>Ecdysozoa</taxon>
        <taxon>Arthropoda</taxon>
        <taxon>Chelicerata</taxon>
        <taxon>Arachnida</taxon>
        <taxon>Araneae</taxon>
        <taxon>Araneomorphae</taxon>
        <taxon>Entelegynae</taxon>
        <taxon>Araneoidea</taxon>
        <taxon>Nephilidae</taxon>
        <taxon>Trichonephila</taxon>
    </lineage>
</organism>
<protein>
    <submittedName>
        <fullName evidence="1">Ncl-1</fullName>
    </submittedName>
</protein>
<reference evidence="1" key="1">
    <citation type="submission" date="2020-07" db="EMBL/GenBank/DDBJ databases">
        <title>Multicomponent nature underlies the extraordinary mechanical properties of spider dragline silk.</title>
        <authorList>
            <person name="Kono N."/>
            <person name="Nakamura H."/>
            <person name="Mori M."/>
            <person name="Yoshida Y."/>
            <person name="Ohtoshi R."/>
            <person name="Malay A.D."/>
            <person name="Moran D.A.P."/>
            <person name="Tomita M."/>
            <person name="Numata K."/>
            <person name="Arakawa K."/>
        </authorList>
    </citation>
    <scope>NUCLEOTIDE SEQUENCE</scope>
</reference>
<sequence>MREPSDTAVCGKGFYMCDFKSHCVIEFSEKGNFLSRIGYENVPNFPNGIDVSDVGDVLVGDSHGYDCVFKTRYFVIRIRVSLC</sequence>
<keyword evidence="2" id="KW-1185">Reference proteome</keyword>
<dbReference type="SUPFAM" id="SSF101898">
    <property type="entry name" value="NHL repeat"/>
    <property type="match status" value="1"/>
</dbReference>
<gene>
    <name evidence="1" type="primary">NCL1_32867</name>
    <name evidence="1" type="ORF">TNCT_358131</name>
</gene>
<name>A0A8X6L2Z2_TRICU</name>
<accession>A0A8X6L2Z2</accession>
<proteinExistence type="predicted"/>
<dbReference type="OrthoDB" id="342730at2759"/>
<dbReference type="EMBL" id="BMAO01023924">
    <property type="protein sequence ID" value="GFQ91863.1"/>
    <property type="molecule type" value="Genomic_DNA"/>
</dbReference>